<keyword evidence="3" id="KW-1185">Reference proteome</keyword>
<keyword evidence="1" id="KW-0472">Membrane</keyword>
<name>A0A9K3CQJ0_9EUKA</name>
<sequence>MLSDFVLGLQYALVLTGIVTKDDDDDDHDGPGGAFGTLSGALLIAALATGVALHFKPAALLRKAYNKVLSETRDQMGDRTLPKTKKKPLAHRLFKLLGQLLTAAHVIVALLALLFGVLHLLLLGCDIHVEFELDFKDAGWWGIISMGVLCLSGCLFWTMRPYARFNSTRRKAGKKPLLGLTPKRYHSFLIWIHRILTLGCMVVLIVWHKLV</sequence>
<keyword evidence="1" id="KW-1133">Transmembrane helix</keyword>
<dbReference type="EMBL" id="BDIP01000184">
    <property type="protein sequence ID" value="GIQ80515.1"/>
    <property type="molecule type" value="Genomic_DNA"/>
</dbReference>
<dbReference type="Proteomes" id="UP000265618">
    <property type="component" value="Unassembled WGS sequence"/>
</dbReference>
<proteinExistence type="predicted"/>
<feature type="transmembrane region" description="Helical" evidence="1">
    <location>
        <begin position="138"/>
        <end position="159"/>
    </location>
</feature>
<protein>
    <submittedName>
        <fullName evidence="2">Uncharacterized protein</fullName>
    </submittedName>
</protein>
<evidence type="ECO:0000313" key="3">
    <source>
        <dbReference type="Proteomes" id="UP000265618"/>
    </source>
</evidence>
<comment type="caution">
    <text evidence="2">The sequence shown here is derived from an EMBL/GenBank/DDBJ whole genome shotgun (WGS) entry which is preliminary data.</text>
</comment>
<accession>A0A9K3CQJ0</accession>
<reference evidence="2 3" key="1">
    <citation type="journal article" date="2018" name="PLoS ONE">
        <title>The draft genome of Kipferlia bialata reveals reductive genome evolution in fornicate parasites.</title>
        <authorList>
            <person name="Tanifuji G."/>
            <person name="Takabayashi S."/>
            <person name="Kume K."/>
            <person name="Takagi M."/>
            <person name="Nakayama T."/>
            <person name="Kamikawa R."/>
            <person name="Inagaki Y."/>
            <person name="Hashimoto T."/>
        </authorList>
    </citation>
    <scope>NUCLEOTIDE SEQUENCE [LARGE SCALE GENOMIC DNA]</scope>
    <source>
        <strain evidence="2">NY0173</strain>
    </source>
</reference>
<feature type="transmembrane region" description="Helical" evidence="1">
    <location>
        <begin position="93"/>
        <end position="118"/>
    </location>
</feature>
<feature type="transmembrane region" description="Helical" evidence="1">
    <location>
        <begin position="188"/>
        <end position="207"/>
    </location>
</feature>
<feature type="transmembrane region" description="Helical" evidence="1">
    <location>
        <begin position="31"/>
        <end position="53"/>
    </location>
</feature>
<evidence type="ECO:0000313" key="2">
    <source>
        <dbReference type="EMBL" id="GIQ80515.1"/>
    </source>
</evidence>
<dbReference type="AlphaFoldDB" id="A0A9K3CQJ0"/>
<organism evidence="2 3">
    <name type="scientific">Kipferlia bialata</name>
    <dbReference type="NCBI Taxonomy" id="797122"/>
    <lineage>
        <taxon>Eukaryota</taxon>
        <taxon>Metamonada</taxon>
        <taxon>Carpediemonas-like organisms</taxon>
        <taxon>Kipferlia</taxon>
    </lineage>
</organism>
<evidence type="ECO:0000256" key="1">
    <source>
        <dbReference type="SAM" id="Phobius"/>
    </source>
</evidence>
<gene>
    <name evidence="2" type="ORF">KIPB_001325</name>
</gene>
<keyword evidence="1" id="KW-0812">Transmembrane</keyword>